<dbReference type="GO" id="GO:0046872">
    <property type="term" value="F:metal ion binding"/>
    <property type="evidence" value="ECO:0007669"/>
    <property type="project" value="UniProtKB-KW"/>
</dbReference>
<dbReference type="InterPro" id="IPR051013">
    <property type="entry name" value="MBL_superfamily_lactonases"/>
</dbReference>
<dbReference type="SUPFAM" id="SSF56281">
    <property type="entry name" value="Metallo-hydrolase/oxidoreductase"/>
    <property type="match status" value="1"/>
</dbReference>
<organism evidence="7 8">
    <name type="scientific">Gracilibacillus halotolerans</name>
    <dbReference type="NCBI Taxonomy" id="74386"/>
    <lineage>
        <taxon>Bacteria</taxon>
        <taxon>Bacillati</taxon>
        <taxon>Bacillota</taxon>
        <taxon>Bacilli</taxon>
        <taxon>Bacillales</taxon>
        <taxon>Bacillaceae</taxon>
        <taxon>Gracilibacillus</taxon>
    </lineage>
</organism>
<dbReference type="AlphaFoldDB" id="A0A841RJD3"/>
<dbReference type="InterPro" id="IPR036866">
    <property type="entry name" value="RibonucZ/Hydroxyglut_hydro"/>
</dbReference>
<evidence type="ECO:0000313" key="8">
    <source>
        <dbReference type="Proteomes" id="UP000572212"/>
    </source>
</evidence>
<dbReference type="PANTHER" id="PTHR42978">
    <property type="entry name" value="QUORUM-QUENCHING LACTONASE YTNP-RELATED-RELATED"/>
    <property type="match status" value="1"/>
</dbReference>
<comment type="cofactor">
    <cofactor evidence="1">
        <name>Zn(2+)</name>
        <dbReference type="ChEBI" id="CHEBI:29105"/>
    </cofactor>
</comment>
<evidence type="ECO:0000259" key="6">
    <source>
        <dbReference type="SMART" id="SM00849"/>
    </source>
</evidence>
<accession>A0A841RJD3</accession>
<reference evidence="7 8" key="1">
    <citation type="submission" date="2020-08" db="EMBL/GenBank/DDBJ databases">
        <title>Genomic Encyclopedia of Type Strains, Phase IV (KMG-IV): sequencing the most valuable type-strain genomes for metagenomic binning, comparative biology and taxonomic classification.</title>
        <authorList>
            <person name="Goeker M."/>
        </authorList>
    </citation>
    <scope>NUCLEOTIDE SEQUENCE [LARGE SCALE GENOMIC DNA]</scope>
    <source>
        <strain evidence="7 8">DSM 11805</strain>
    </source>
</reference>
<feature type="domain" description="Metallo-beta-lactamase" evidence="6">
    <location>
        <begin position="33"/>
        <end position="272"/>
    </location>
</feature>
<dbReference type="PANTHER" id="PTHR42978:SF2">
    <property type="entry name" value="102 KBASES UNSTABLE REGION: FROM 1 TO 119443"/>
    <property type="match status" value="1"/>
</dbReference>
<keyword evidence="4 7" id="KW-0378">Hydrolase</keyword>
<dbReference type="CDD" id="cd07730">
    <property type="entry name" value="metallo-hydrolase-like_MBL-fold"/>
    <property type="match status" value="1"/>
</dbReference>
<keyword evidence="5" id="KW-0862">Zinc</keyword>
<keyword evidence="3" id="KW-0479">Metal-binding</keyword>
<dbReference type="Gene3D" id="3.60.15.10">
    <property type="entry name" value="Ribonuclease Z/Hydroxyacylglutathione hydrolase-like"/>
    <property type="match status" value="1"/>
</dbReference>
<name>A0A841RJD3_9BACI</name>
<evidence type="ECO:0000313" key="7">
    <source>
        <dbReference type="EMBL" id="MBB6512092.1"/>
    </source>
</evidence>
<evidence type="ECO:0000256" key="5">
    <source>
        <dbReference type="ARBA" id="ARBA00022833"/>
    </source>
</evidence>
<dbReference type="InterPro" id="IPR001279">
    <property type="entry name" value="Metallo-B-lactamas"/>
</dbReference>
<evidence type="ECO:0000256" key="4">
    <source>
        <dbReference type="ARBA" id="ARBA00022801"/>
    </source>
</evidence>
<dbReference type="SMART" id="SM00849">
    <property type="entry name" value="Lactamase_B"/>
    <property type="match status" value="1"/>
</dbReference>
<keyword evidence="8" id="KW-1185">Reference proteome</keyword>
<proteinExistence type="inferred from homology"/>
<comment type="caution">
    <text evidence="7">The sequence shown here is derived from an EMBL/GenBank/DDBJ whole genome shotgun (WGS) entry which is preliminary data.</text>
</comment>
<dbReference type="RefSeq" id="WP_184244980.1">
    <property type="nucleotide sequence ID" value="NZ_BAAACU010000002.1"/>
</dbReference>
<dbReference type="Pfam" id="PF00753">
    <property type="entry name" value="Lactamase_B"/>
    <property type="match status" value="1"/>
</dbReference>
<sequence>MVNVEFDLRTAGYCKQIEKITNNQKPFHSIAFPAHFAIIRHPEKGIILVDTGYSEHFLQATTPFPYSIYARVTPVIFDLQQSAKKQLESEGIEAADVSYIIITHFHADHISGLKDFPNAQFICLSKGYHYVREKTGIRALLAGFVPMLLPEDFHKRTIFLEDGSHAQQEVVENTSLNILNHTVYDVFADRSILAVELPGHARGQIGLLIQSQNQQYFIIADAVWDSDAFRYHQLANPIAGIILDNSEDYRQTVQKLHTFYLQNKEVKMIPLHCREWDGGDKS</sequence>
<evidence type="ECO:0000256" key="3">
    <source>
        <dbReference type="ARBA" id="ARBA00022723"/>
    </source>
</evidence>
<comment type="similarity">
    <text evidence="2">Belongs to the metallo-beta-lactamase superfamily.</text>
</comment>
<protein>
    <submittedName>
        <fullName evidence="7">Glyoxylase-like metal-dependent hydrolase (Beta-lactamase superfamily II)</fullName>
    </submittedName>
</protein>
<dbReference type="GO" id="GO:0016787">
    <property type="term" value="F:hydrolase activity"/>
    <property type="evidence" value="ECO:0007669"/>
    <property type="project" value="UniProtKB-KW"/>
</dbReference>
<gene>
    <name evidence="7" type="ORF">GGQ92_000873</name>
</gene>
<dbReference type="EMBL" id="JACHON010000002">
    <property type="protein sequence ID" value="MBB6512092.1"/>
    <property type="molecule type" value="Genomic_DNA"/>
</dbReference>
<dbReference type="Proteomes" id="UP000572212">
    <property type="component" value="Unassembled WGS sequence"/>
</dbReference>
<evidence type="ECO:0000256" key="1">
    <source>
        <dbReference type="ARBA" id="ARBA00001947"/>
    </source>
</evidence>
<evidence type="ECO:0000256" key="2">
    <source>
        <dbReference type="ARBA" id="ARBA00007749"/>
    </source>
</evidence>